<evidence type="ECO:0000313" key="2">
    <source>
        <dbReference type="EMBL" id="REE16907.1"/>
    </source>
</evidence>
<accession>A0A3D9MD12</accession>
<dbReference type="InterPro" id="IPR037682">
    <property type="entry name" value="TonB_C"/>
</dbReference>
<protein>
    <submittedName>
        <fullName evidence="2">TonB-like protein</fullName>
    </submittedName>
</protein>
<proteinExistence type="predicted"/>
<dbReference type="OrthoDB" id="1095452at2"/>
<dbReference type="EMBL" id="QREI01000005">
    <property type="protein sequence ID" value="REE16907.1"/>
    <property type="molecule type" value="Genomic_DNA"/>
</dbReference>
<gene>
    <name evidence="2" type="ORF">DFQ09_105119</name>
</gene>
<evidence type="ECO:0000313" key="3">
    <source>
        <dbReference type="Proteomes" id="UP000256919"/>
    </source>
</evidence>
<evidence type="ECO:0000259" key="1">
    <source>
        <dbReference type="Pfam" id="PF03544"/>
    </source>
</evidence>
<dbReference type="Gene3D" id="3.30.1150.10">
    <property type="match status" value="1"/>
</dbReference>
<dbReference type="Proteomes" id="UP000256919">
    <property type="component" value="Unassembled WGS sequence"/>
</dbReference>
<dbReference type="RefSeq" id="WP_115810582.1">
    <property type="nucleotide sequence ID" value="NZ_QREI01000005.1"/>
</dbReference>
<comment type="caution">
    <text evidence="2">The sequence shown here is derived from an EMBL/GenBank/DDBJ whole genome shotgun (WGS) entry which is preliminary data.</text>
</comment>
<dbReference type="GO" id="GO:0055085">
    <property type="term" value="P:transmembrane transport"/>
    <property type="evidence" value="ECO:0007669"/>
    <property type="project" value="InterPro"/>
</dbReference>
<organism evidence="2 3">
    <name type="scientific">Winogradskyella pacifica</name>
    <dbReference type="NCBI Taxonomy" id="664642"/>
    <lineage>
        <taxon>Bacteria</taxon>
        <taxon>Pseudomonadati</taxon>
        <taxon>Bacteroidota</taxon>
        <taxon>Flavobacteriia</taxon>
        <taxon>Flavobacteriales</taxon>
        <taxon>Flavobacteriaceae</taxon>
        <taxon>Winogradskyella</taxon>
    </lineage>
</organism>
<dbReference type="SUPFAM" id="SSF74653">
    <property type="entry name" value="TolA/TonB C-terminal domain"/>
    <property type="match status" value="1"/>
</dbReference>
<reference evidence="2 3" key="1">
    <citation type="submission" date="2018-07" db="EMBL/GenBank/DDBJ databases">
        <title>Genomic Encyclopedia of Type Strains, Phase III (KMG-III): the genomes of soil and plant-associated and newly described type strains.</title>
        <authorList>
            <person name="Whitman W."/>
        </authorList>
    </citation>
    <scope>NUCLEOTIDE SEQUENCE [LARGE SCALE GENOMIC DNA]</scope>
    <source>
        <strain evidence="2 3">CECT 7948</strain>
    </source>
</reference>
<dbReference type="Pfam" id="PF03544">
    <property type="entry name" value="TonB_C"/>
    <property type="match status" value="1"/>
</dbReference>
<keyword evidence="3" id="KW-1185">Reference proteome</keyword>
<name>A0A3D9MD12_9FLAO</name>
<dbReference type="AlphaFoldDB" id="A0A3D9MD12"/>
<feature type="domain" description="TonB C-terminal" evidence="1">
    <location>
        <begin position="233"/>
        <end position="304"/>
    </location>
</feature>
<sequence length="308" mass="34796">MKKHYSISIPKPCHENWDNMIPEDKGKFCQSCTKSVIDFTKMPQQEIQDYLAVNTGEKICGRFKVSQLERIRIEIPQQIIQRQTSFHKSFLLALLITMGTSLLNCSDGNGNTKKIDTVEVISTLEAKSIQIPEITASKIIIDSSKNITIPKPPDPVKVQVSPIPPIMGDVIEVIDVVGLIEPPKPDEDIVFGHIIEDDAEFTNTPDSLSKSEKKEYLSKHISKIITDNFNIEIAKKLGLKGKQRIFTQFKIDVNGDVIDIKVRKSPHTELENEVKRVIKLLPKFKPAKQRNKNVAAIYTIPIVFLIED</sequence>